<name>A0A0F9U530_9ZZZZ</name>
<accession>A0A0F9U530</accession>
<evidence type="ECO:0000313" key="1">
    <source>
        <dbReference type="EMBL" id="KKN88320.1"/>
    </source>
</evidence>
<reference evidence="1" key="1">
    <citation type="journal article" date="2015" name="Nature">
        <title>Complex archaea that bridge the gap between prokaryotes and eukaryotes.</title>
        <authorList>
            <person name="Spang A."/>
            <person name="Saw J.H."/>
            <person name="Jorgensen S.L."/>
            <person name="Zaremba-Niedzwiedzka K."/>
            <person name="Martijn J."/>
            <person name="Lind A.E."/>
            <person name="van Eijk R."/>
            <person name="Schleper C."/>
            <person name="Guy L."/>
            <person name="Ettema T.J."/>
        </authorList>
    </citation>
    <scope>NUCLEOTIDE SEQUENCE</scope>
</reference>
<sequence length="51" mass="6068">MTEQTAKTPDLLDWIAWRNTMRSLVRLCREIKYGPTDCQAAAEQIREWENQ</sequence>
<organism evidence="1">
    <name type="scientific">marine sediment metagenome</name>
    <dbReference type="NCBI Taxonomy" id="412755"/>
    <lineage>
        <taxon>unclassified sequences</taxon>
        <taxon>metagenomes</taxon>
        <taxon>ecological metagenomes</taxon>
    </lineage>
</organism>
<comment type="caution">
    <text evidence="1">The sequence shown here is derived from an EMBL/GenBank/DDBJ whole genome shotgun (WGS) entry which is preliminary data.</text>
</comment>
<dbReference type="EMBL" id="LAZR01000129">
    <property type="protein sequence ID" value="KKN88320.1"/>
    <property type="molecule type" value="Genomic_DNA"/>
</dbReference>
<proteinExistence type="predicted"/>
<dbReference type="AlphaFoldDB" id="A0A0F9U530"/>
<gene>
    <name evidence="1" type="ORF">LCGC14_0248820</name>
</gene>
<protein>
    <submittedName>
        <fullName evidence="1">Uncharacterized protein</fullName>
    </submittedName>
</protein>